<comment type="caution">
    <text evidence="8">The sequence shown here is derived from an EMBL/GenBank/DDBJ whole genome shotgun (WGS) entry which is preliminary data.</text>
</comment>
<dbReference type="GO" id="GO:0005886">
    <property type="term" value="C:plasma membrane"/>
    <property type="evidence" value="ECO:0007669"/>
    <property type="project" value="UniProtKB-SubCell"/>
</dbReference>
<feature type="transmembrane region" description="Helical" evidence="7">
    <location>
        <begin position="131"/>
        <end position="151"/>
    </location>
</feature>
<protein>
    <submittedName>
        <fullName evidence="8">Type III secretion system export apparatus subunit SctT</fullName>
    </submittedName>
</protein>
<feature type="transmembrane region" description="Helical" evidence="7">
    <location>
        <begin position="42"/>
        <end position="60"/>
    </location>
</feature>
<dbReference type="EMBL" id="JAGWCR010000001">
    <property type="protein sequence ID" value="MBS3647174.1"/>
    <property type="molecule type" value="Genomic_DNA"/>
</dbReference>
<dbReference type="AlphaFoldDB" id="A0A942DUY0"/>
<evidence type="ECO:0000256" key="4">
    <source>
        <dbReference type="ARBA" id="ARBA00022692"/>
    </source>
</evidence>
<keyword evidence="6 7" id="KW-0472">Membrane</keyword>
<evidence type="ECO:0000256" key="3">
    <source>
        <dbReference type="ARBA" id="ARBA00022475"/>
    </source>
</evidence>
<dbReference type="PANTHER" id="PTHR30065">
    <property type="entry name" value="FLAGELLAR BIOSYNTHETIC PROTEIN FLIR"/>
    <property type="match status" value="1"/>
</dbReference>
<comment type="subcellular location">
    <subcellularLocation>
        <location evidence="1 7">Cell membrane</location>
        <topology evidence="1 7">Multi-pass membrane protein</topology>
    </subcellularLocation>
</comment>
<dbReference type="PRINTS" id="PR00953">
    <property type="entry name" value="TYPE3IMRPROT"/>
</dbReference>
<keyword evidence="4 7" id="KW-0812">Transmembrane</keyword>
<keyword evidence="9" id="KW-1185">Reference proteome</keyword>
<evidence type="ECO:0000313" key="9">
    <source>
        <dbReference type="Proteomes" id="UP000680348"/>
    </source>
</evidence>
<feature type="transmembrane region" description="Helical" evidence="7">
    <location>
        <begin position="217"/>
        <end position="243"/>
    </location>
</feature>
<dbReference type="RefSeq" id="WP_188252737.1">
    <property type="nucleotide sequence ID" value="NZ_JABVCF010000001.1"/>
</dbReference>
<comment type="similarity">
    <text evidence="2 7">Belongs to the FliR/MopE/SpaR family.</text>
</comment>
<feature type="transmembrane region" description="Helical" evidence="7">
    <location>
        <begin position="189"/>
        <end position="211"/>
    </location>
</feature>
<dbReference type="NCBIfam" id="TIGR01401">
    <property type="entry name" value="fliR_like_III"/>
    <property type="match status" value="1"/>
</dbReference>
<evidence type="ECO:0000256" key="5">
    <source>
        <dbReference type="ARBA" id="ARBA00022989"/>
    </source>
</evidence>
<evidence type="ECO:0000256" key="6">
    <source>
        <dbReference type="ARBA" id="ARBA00023136"/>
    </source>
</evidence>
<feature type="transmembrane region" description="Helical" evidence="7">
    <location>
        <begin position="13"/>
        <end position="35"/>
    </location>
</feature>
<reference evidence="8" key="1">
    <citation type="submission" date="2021-04" db="EMBL/GenBank/DDBJ databases">
        <title>Pseudaminobacter soli sp. nov., isolated from paddy soil contaminated by heavy metals.</title>
        <authorList>
            <person name="Zhang K."/>
        </authorList>
    </citation>
    <scope>NUCLEOTIDE SEQUENCE</scope>
    <source>
        <strain evidence="8">19-2017</strain>
    </source>
</reference>
<sequence length="274" mass="29506">MGSYLGWLQEAEFYILAAGFAVARMLGFILVLPLFSRLRLTGLLRNGVAIAFAIPLYPALTEALRGVDFTVATFIILGVKEMLVGAVLGLVLGVPFWAAEAAGDIVDLQRGSTMGSLIDPMMTHETSATGTLFTITLIALFLAAGGLQFMLTTVFDSYRLWPIESLLPVFSAESVGIFLDLVTRVLTMALVLSFPIVVGLLLSDVLLGFVAKAAPHLNVFAMSLVVKTLVFSLLLVVYAAFLINYMGQEMSFLRDAGGLLESLSCPNCQAVRNR</sequence>
<organism evidence="8 9">
    <name type="scientific">Pseudaminobacter soli</name>
    <name type="common">ex Zhang et al. 2022</name>
    <dbReference type="NCBI Taxonomy" id="2831468"/>
    <lineage>
        <taxon>Bacteria</taxon>
        <taxon>Pseudomonadati</taxon>
        <taxon>Pseudomonadota</taxon>
        <taxon>Alphaproteobacteria</taxon>
        <taxon>Hyphomicrobiales</taxon>
        <taxon>Phyllobacteriaceae</taxon>
        <taxon>Pseudaminobacter</taxon>
    </lineage>
</organism>
<keyword evidence="5 7" id="KW-1133">Transmembrane helix</keyword>
<keyword evidence="3 7" id="KW-1003">Cell membrane</keyword>
<evidence type="ECO:0000313" key="8">
    <source>
        <dbReference type="EMBL" id="MBS3647174.1"/>
    </source>
</evidence>
<proteinExistence type="inferred from homology"/>
<dbReference type="InterPro" id="IPR002010">
    <property type="entry name" value="T3SS_IM_R"/>
</dbReference>
<evidence type="ECO:0000256" key="1">
    <source>
        <dbReference type="ARBA" id="ARBA00004651"/>
    </source>
</evidence>
<dbReference type="GO" id="GO:0006605">
    <property type="term" value="P:protein targeting"/>
    <property type="evidence" value="ECO:0007669"/>
    <property type="project" value="UniProtKB-UniRule"/>
</dbReference>
<dbReference type="InterPro" id="IPR006304">
    <property type="entry name" value="T3SS_SpaR/YscT"/>
</dbReference>
<feature type="transmembrane region" description="Helical" evidence="7">
    <location>
        <begin position="72"/>
        <end position="98"/>
    </location>
</feature>
<evidence type="ECO:0000256" key="2">
    <source>
        <dbReference type="ARBA" id="ARBA00009772"/>
    </source>
</evidence>
<dbReference type="PANTHER" id="PTHR30065:SF1">
    <property type="entry name" value="SURFACE PRESENTATION OF ANTIGENS PROTEIN SPAR"/>
    <property type="match status" value="1"/>
</dbReference>
<gene>
    <name evidence="8" type="primary">sctT</name>
    <name evidence="8" type="ORF">KEU06_00855</name>
</gene>
<dbReference type="Proteomes" id="UP000680348">
    <property type="component" value="Unassembled WGS sequence"/>
</dbReference>
<dbReference type="Pfam" id="PF01311">
    <property type="entry name" value="Bac_export_1"/>
    <property type="match status" value="1"/>
</dbReference>
<feature type="transmembrane region" description="Helical" evidence="7">
    <location>
        <begin position="163"/>
        <end position="182"/>
    </location>
</feature>
<name>A0A942DUY0_9HYPH</name>
<accession>A0A942DUY0</accession>
<evidence type="ECO:0000256" key="7">
    <source>
        <dbReference type="RuleBase" id="RU362072"/>
    </source>
</evidence>